<evidence type="ECO:0000256" key="7">
    <source>
        <dbReference type="PIRSR" id="PIRSR000138-2"/>
    </source>
</evidence>
<evidence type="ECO:0000256" key="2">
    <source>
        <dbReference type="ARBA" id="ARBA00022630"/>
    </source>
</evidence>
<dbReference type="EC" id="1.1.2.3" evidence="9"/>
<dbReference type="GO" id="GO:0010181">
    <property type="term" value="F:FMN binding"/>
    <property type="evidence" value="ECO:0007669"/>
    <property type="project" value="InterPro"/>
</dbReference>
<dbReference type="InterPro" id="IPR013785">
    <property type="entry name" value="Aldolase_TIM"/>
</dbReference>
<feature type="binding site" evidence="7">
    <location>
        <position position="131"/>
    </location>
    <ligand>
        <name>FMN</name>
        <dbReference type="ChEBI" id="CHEBI:58210"/>
    </ligand>
</feature>
<keyword evidence="10" id="KW-1185">Reference proteome</keyword>
<evidence type="ECO:0000313" key="10">
    <source>
        <dbReference type="Proteomes" id="UP000201838"/>
    </source>
</evidence>
<dbReference type="SUPFAM" id="SSF51395">
    <property type="entry name" value="FMN-linked oxidoreductases"/>
    <property type="match status" value="1"/>
</dbReference>
<feature type="binding site" evidence="7">
    <location>
        <begin position="331"/>
        <end position="332"/>
    </location>
    <ligand>
        <name>FMN</name>
        <dbReference type="ChEBI" id="CHEBI:58210"/>
    </ligand>
</feature>
<evidence type="ECO:0000313" key="9">
    <source>
        <dbReference type="EMBL" id="SMX25356.1"/>
    </source>
</evidence>
<dbReference type="PROSITE" id="PS51349">
    <property type="entry name" value="FMN_HYDROXY_ACID_DH_2"/>
    <property type="match status" value="1"/>
</dbReference>
<feature type="binding site" evidence="7">
    <location>
        <position position="159"/>
    </location>
    <ligand>
        <name>FMN</name>
        <dbReference type="ChEBI" id="CHEBI:58210"/>
    </ligand>
</feature>
<dbReference type="InterPro" id="IPR012133">
    <property type="entry name" value="Alpha-hydoxy_acid_DH_FMN"/>
</dbReference>
<evidence type="ECO:0000256" key="6">
    <source>
        <dbReference type="PIRSR" id="PIRSR000138-1"/>
    </source>
</evidence>
<evidence type="ECO:0000256" key="1">
    <source>
        <dbReference type="ARBA" id="ARBA00001917"/>
    </source>
</evidence>
<keyword evidence="2 7" id="KW-0285">Flavoprotein</keyword>
<dbReference type="Pfam" id="PF01070">
    <property type="entry name" value="FMN_dh"/>
    <property type="match status" value="1"/>
</dbReference>
<feature type="binding site" evidence="7">
    <location>
        <position position="276"/>
    </location>
    <ligand>
        <name>FMN</name>
        <dbReference type="ChEBI" id="CHEBI:58210"/>
    </ligand>
</feature>
<dbReference type="InterPro" id="IPR000262">
    <property type="entry name" value="FMN-dep_DH"/>
</dbReference>
<dbReference type="RefSeq" id="WP_093975549.1">
    <property type="nucleotide sequence ID" value="NZ_FXXQ01000015.1"/>
</dbReference>
<feature type="active site" description="Proton acceptor" evidence="6">
    <location>
        <position position="278"/>
    </location>
</feature>
<organism evidence="9 10">
    <name type="scientific">Boseongicola aestuarii</name>
    <dbReference type="NCBI Taxonomy" id="1470561"/>
    <lineage>
        <taxon>Bacteria</taxon>
        <taxon>Pseudomonadati</taxon>
        <taxon>Pseudomonadota</taxon>
        <taxon>Alphaproteobacteria</taxon>
        <taxon>Rhodobacterales</taxon>
        <taxon>Paracoccaceae</taxon>
        <taxon>Boseongicola</taxon>
    </lineage>
</organism>
<keyword evidence="4 9" id="KW-0560">Oxidoreductase</keyword>
<sequence>MSFDIRYPAISDLRARARRRVPHFVFEYLDSATGVEDQHKRNMDALKSVQFMPGILEGPMTPDLSTTFLGRDYHLPFGCAPVGMSGIMWPRAEKILAAACAKAGLPYTMSTTATVVPEDLAPYIGDQGWFQMYMPWDKTIRADMLERATKAGFHTLVLTADVPVDSRRERQRRANLQIPPRLNAQMIWSMMTHPAWTLGTVREGIPSLKFGESYVDSSNKFDSMAHAGHIIRGQPGWSDIDELRALWKGPMIVKGVLKPDDAKRLVDKGADAIWVSNHTGRQFDGGPASIHQLPKVRAAIPETPIIFDSGVTNGTDILRALALGADFVMMGRAWHYAVGALGEAGPPHLMHILKDDIELVMGNLGTRTLGDLKNALIRPDWA</sequence>
<keyword evidence="3 7" id="KW-0288">FMN</keyword>
<dbReference type="AlphaFoldDB" id="A0A238J3X3"/>
<protein>
    <submittedName>
        <fullName evidence="9">L-lactate dehydrogenase [cytochrome]</fullName>
        <ecNumber evidence="9">1.1.2.3</ecNumber>
    </submittedName>
</protein>
<feature type="binding site" evidence="7">
    <location>
        <begin position="81"/>
        <end position="83"/>
    </location>
    <ligand>
        <name>FMN</name>
        <dbReference type="ChEBI" id="CHEBI:58210"/>
    </ligand>
</feature>
<reference evidence="9 10" key="1">
    <citation type="submission" date="2017-05" db="EMBL/GenBank/DDBJ databases">
        <authorList>
            <person name="Song R."/>
            <person name="Chenine A.L."/>
            <person name="Ruprecht R.M."/>
        </authorList>
    </citation>
    <scope>NUCLEOTIDE SEQUENCE [LARGE SCALE GENOMIC DNA]</scope>
    <source>
        <strain evidence="9 10">CECT 8489</strain>
    </source>
</reference>
<dbReference type="EMBL" id="FXXQ01000015">
    <property type="protein sequence ID" value="SMX25356.1"/>
    <property type="molecule type" value="Genomic_DNA"/>
</dbReference>
<dbReference type="Gene3D" id="3.20.20.70">
    <property type="entry name" value="Aldolase class I"/>
    <property type="match status" value="1"/>
</dbReference>
<dbReference type="CDD" id="cd02809">
    <property type="entry name" value="alpha_hydroxyacid_oxid_FMN"/>
    <property type="match status" value="1"/>
</dbReference>
<dbReference type="Proteomes" id="UP000201838">
    <property type="component" value="Unassembled WGS sequence"/>
</dbReference>
<dbReference type="InterPro" id="IPR037396">
    <property type="entry name" value="FMN_HAD"/>
</dbReference>
<evidence type="ECO:0000256" key="3">
    <source>
        <dbReference type="ARBA" id="ARBA00022643"/>
    </source>
</evidence>
<name>A0A238J3X3_9RHOB</name>
<feature type="binding site" evidence="7">
    <location>
        <position position="168"/>
    </location>
    <ligand>
        <name>glyoxylate</name>
        <dbReference type="ChEBI" id="CHEBI:36655"/>
    </ligand>
</feature>
<comment type="cofactor">
    <cofactor evidence="1">
        <name>FMN</name>
        <dbReference type="ChEBI" id="CHEBI:58210"/>
    </cofactor>
</comment>
<feature type="binding site" evidence="7">
    <location>
        <position position="133"/>
    </location>
    <ligand>
        <name>glyoxylate</name>
        <dbReference type="ChEBI" id="CHEBI:36655"/>
    </ligand>
</feature>
<gene>
    <name evidence="9" type="primary">lldD_2</name>
    <name evidence="9" type="ORF">BOA8489_03497</name>
</gene>
<feature type="binding site" evidence="7">
    <location>
        <position position="278"/>
    </location>
    <ligand>
        <name>glyoxylate</name>
        <dbReference type="ChEBI" id="CHEBI:36655"/>
    </ligand>
</feature>
<feature type="domain" description="FMN hydroxy acid dehydrogenase" evidence="8">
    <location>
        <begin position="2"/>
        <end position="382"/>
    </location>
</feature>
<dbReference type="PANTHER" id="PTHR10578:SF107">
    <property type="entry name" value="2-HYDROXYACID OXIDASE 1"/>
    <property type="match status" value="1"/>
</dbReference>
<comment type="similarity">
    <text evidence="5">Belongs to the FMN-dependent alpha-hydroxy acid dehydrogenase family.</text>
</comment>
<feature type="binding site" evidence="7">
    <location>
        <position position="254"/>
    </location>
    <ligand>
        <name>FMN</name>
        <dbReference type="ChEBI" id="CHEBI:58210"/>
    </ligand>
</feature>
<feature type="binding site" evidence="7">
    <location>
        <position position="281"/>
    </location>
    <ligand>
        <name>glyoxylate</name>
        <dbReference type="ChEBI" id="CHEBI:36655"/>
    </ligand>
</feature>
<evidence type="ECO:0000256" key="5">
    <source>
        <dbReference type="ARBA" id="ARBA00024042"/>
    </source>
</evidence>
<proteinExistence type="inferred from homology"/>
<dbReference type="GO" id="GO:0004460">
    <property type="term" value="F:L-lactate dehydrogenase (cytochrome) activity"/>
    <property type="evidence" value="ECO:0007669"/>
    <property type="project" value="UniProtKB-EC"/>
</dbReference>
<dbReference type="OrthoDB" id="9770452at2"/>
<feature type="binding site" evidence="7">
    <location>
        <position position="110"/>
    </location>
    <ligand>
        <name>FMN</name>
        <dbReference type="ChEBI" id="CHEBI:58210"/>
    </ligand>
</feature>
<evidence type="ECO:0000259" key="8">
    <source>
        <dbReference type="PROSITE" id="PS51349"/>
    </source>
</evidence>
<dbReference type="PANTHER" id="PTHR10578">
    <property type="entry name" value="S -2-HYDROXY-ACID OXIDASE-RELATED"/>
    <property type="match status" value="1"/>
</dbReference>
<accession>A0A238J3X3</accession>
<feature type="binding site" evidence="7">
    <location>
        <position position="28"/>
    </location>
    <ligand>
        <name>glyoxylate</name>
        <dbReference type="ChEBI" id="CHEBI:36655"/>
    </ligand>
</feature>
<dbReference type="PIRSF" id="PIRSF000138">
    <property type="entry name" value="Al-hdrx_acd_dh"/>
    <property type="match status" value="1"/>
</dbReference>
<evidence type="ECO:0000256" key="4">
    <source>
        <dbReference type="ARBA" id="ARBA00023002"/>
    </source>
</evidence>